<feature type="region of interest" description="Disordered" evidence="1">
    <location>
        <begin position="452"/>
        <end position="475"/>
    </location>
</feature>
<keyword evidence="2" id="KW-1133">Transmembrane helix</keyword>
<dbReference type="RefSeq" id="WP_123044354.1">
    <property type="nucleotide sequence ID" value="NZ_RDSR01000001.1"/>
</dbReference>
<keyword evidence="2" id="KW-0812">Transmembrane</keyword>
<dbReference type="Proteomes" id="UP000279859">
    <property type="component" value="Unassembled WGS sequence"/>
</dbReference>
<dbReference type="AlphaFoldDB" id="A0A3M8LQZ9"/>
<name>A0A3M8LQZ9_9MICO</name>
<evidence type="ECO:0000256" key="2">
    <source>
        <dbReference type="SAM" id="Phobius"/>
    </source>
</evidence>
<accession>A0A3M8LQZ9</accession>
<protein>
    <submittedName>
        <fullName evidence="3">DUF2254 domain-containing protein</fullName>
    </submittedName>
</protein>
<dbReference type="EMBL" id="RDSR01000001">
    <property type="protein sequence ID" value="RNE67322.1"/>
    <property type="molecule type" value="Genomic_DNA"/>
</dbReference>
<feature type="transmembrane region" description="Helical" evidence="2">
    <location>
        <begin position="161"/>
        <end position="185"/>
    </location>
</feature>
<keyword evidence="4" id="KW-1185">Reference proteome</keyword>
<proteinExistence type="predicted"/>
<dbReference type="InterPro" id="IPR018723">
    <property type="entry name" value="DUF2254_membrane"/>
</dbReference>
<feature type="transmembrane region" description="Helical" evidence="2">
    <location>
        <begin position="31"/>
        <end position="51"/>
    </location>
</feature>
<dbReference type="OrthoDB" id="2955631at2"/>
<keyword evidence="2" id="KW-0472">Membrane</keyword>
<sequence length="475" mass="50329">MTKGSSGAGGGRHGPLSGRWARISEEISAQLWPLPTTAIVIAVLLGIYLPVLDTTIDEDLPATLRDFLFAGGVGSARALLSAIAGSLITATSLTFSLTVVALQLASSQASPRLLRLFAKDRTVHATLAVFLGTFAYALTALRTVQDGDETTDAIVPRITITLASLLTLASVIMLTLFLAHLATLLRVDTMLHNVHKETDRTIAVMSETPADAGGRAEAVARPADSHTTRAASSGFITSVNRAKLLAVAVQHDIVIEERNPVGSSVVSGLPLASWWPCSAGGDDSVPAHDDIDKAVNAAYATGYERTAGQDVGYGLRQLVDVANRSLSPAVNDPTTAVNALRHVSALLRTIAALPDEPPALQDADGTLRLITCRYGFADLLELGVQQPRRYGASDPDVAGRLFELLREVAEAAHTAGQRDEVRAQCRRLTASVLDGGYDETELARFERQRLQVEEALSPTPPPPPLPLLPPVPPPL</sequence>
<organism evidence="3 4">
    <name type="scientific">Cryobacterium tepidiphilum</name>
    <dbReference type="NCBI Taxonomy" id="2486026"/>
    <lineage>
        <taxon>Bacteria</taxon>
        <taxon>Bacillati</taxon>
        <taxon>Actinomycetota</taxon>
        <taxon>Actinomycetes</taxon>
        <taxon>Micrococcales</taxon>
        <taxon>Microbacteriaceae</taxon>
        <taxon>Cryobacterium</taxon>
    </lineage>
</organism>
<feature type="transmembrane region" description="Helical" evidence="2">
    <location>
        <begin position="78"/>
        <end position="102"/>
    </location>
</feature>
<feature type="compositionally biased region" description="Pro residues" evidence="1">
    <location>
        <begin position="458"/>
        <end position="475"/>
    </location>
</feature>
<evidence type="ECO:0000313" key="4">
    <source>
        <dbReference type="Proteomes" id="UP000279859"/>
    </source>
</evidence>
<reference evidence="3 4" key="1">
    <citation type="submission" date="2018-11" db="EMBL/GenBank/DDBJ databases">
        <title>Cryobacterium sp. nov., isolated from rhizosphere soil of lettuce.</title>
        <authorList>
            <person name="Wang Y."/>
        </authorList>
    </citation>
    <scope>NUCLEOTIDE SEQUENCE [LARGE SCALE GENOMIC DNA]</scope>
    <source>
        <strain evidence="3 4">NEAU-85</strain>
    </source>
</reference>
<gene>
    <name evidence="3" type="ORF">EEJ31_00645</name>
</gene>
<evidence type="ECO:0000256" key="1">
    <source>
        <dbReference type="SAM" id="MobiDB-lite"/>
    </source>
</evidence>
<feature type="transmembrane region" description="Helical" evidence="2">
    <location>
        <begin position="123"/>
        <end position="141"/>
    </location>
</feature>
<comment type="caution">
    <text evidence="3">The sequence shown here is derived from an EMBL/GenBank/DDBJ whole genome shotgun (WGS) entry which is preliminary data.</text>
</comment>
<dbReference type="Pfam" id="PF10011">
    <property type="entry name" value="DUF2254"/>
    <property type="match status" value="1"/>
</dbReference>
<evidence type="ECO:0000313" key="3">
    <source>
        <dbReference type="EMBL" id="RNE67322.1"/>
    </source>
</evidence>